<evidence type="ECO:0000313" key="13">
    <source>
        <dbReference type="EMBL" id="CAE0672592.1"/>
    </source>
</evidence>
<keyword evidence="5" id="KW-0378">Hydrolase</keyword>
<comment type="similarity">
    <text evidence="2">Belongs to the type-1 OGG1 family.</text>
</comment>
<keyword evidence="9" id="KW-0511">Multifunctional enzyme</keyword>
<dbReference type="InterPro" id="IPR052054">
    <property type="entry name" value="Oxidative_DNA_repair_enzyme"/>
</dbReference>
<evidence type="ECO:0000256" key="11">
    <source>
        <dbReference type="ARBA" id="ARBA00044632"/>
    </source>
</evidence>
<dbReference type="InterPro" id="IPR012904">
    <property type="entry name" value="OGG_N"/>
</dbReference>
<keyword evidence="10" id="KW-0326">Glycosidase</keyword>
<comment type="catalytic activity">
    <reaction evidence="11">
        <text>2'-deoxyribonucleotide-(2'-deoxyribose 5'-phosphate)-2'-deoxyribonucleotide-DNA = a 3'-end 2'-deoxyribonucleotide-(2,3-dehydro-2,3-deoxyribose 5'-phosphate)-DNA + a 5'-end 5'-phospho-2'-deoxyribonucleoside-DNA + H(+)</text>
        <dbReference type="Rhea" id="RHEA:66592"/>
        <dbReference type="Rhea" id="RHEA-COMP:13180"/>
        <dbReference type="Rhea" id="RHEA-COMP:16897"/>
        <dbReference type="Rhea" id="RHEA-COMP:17067"/>
        <dbReference type="ChEBI" id="CHEBI:15378"/>
        <dbReference type="ChEBI" id="CHEBI:136412"/>
        <dbReference type="ChEBI" id="CHEBI:157695"/>
        <dbReference type="ChEBI" id="CHEBI:167181"/>
        <dbReference type="EC" id="4.2.99.18"/>
    </reaction>
</comment>
<evidence type="ECO:0000256" key="7">
    <source>
        <dbReference type="ARBA" id="ARBA00023239"/>
    </source>
</evidence>
<evidence type="ECO:0000259" key="12">
    <source>
        <dbReference type="SMART" id="SM00478"/>
    </source>
</evidence>
<dbReference type="AlphaFoldDB" id="A0A7S3Z5X4"/>
<dbReference type="GO" id="GO:0006285">
    <property type="term" value="P:base-excision repair, AP site formation"/>
    <property type="evidence" value="ECO:0007669"/>
    <property type="project" value="TreeGrafter"/>
</dbReference>
<dbReference type="GO" id="GO:0034039">
    <property type="term" value="F:8-oxo-7,8-dihydroguanine DNA N-glycosylase activity"/>
    <property type="evidence" value="ECO:0007669"/>
    <property type="project" value="TreeGrafter"/>
</dbReference>
<name>A0A7S3Z5X4_9EUKA</name>
<organism evidence="13">
    <name type="scientific">Lotharella globosa</name>
    <dbReference type="NCBI Taxonomy" id="91324"/>
    <lineage>
        <taxon>Eukaryota</taxon>
        <taxon>Sar</taxon>
        <taxon>Rhizaria</taxon>
        <taxon>Cercozoa</taxon>
        <taxon>Chlorarachniophyceae</taxon>
        <taxon>Lotharella</taxon>
    </lineage>
</organism>
<gene>
    <name evidence="13" type="ORF">LGLO00237_LOCUS24242</name>
</gene>
<dbReference type="InterPro" id="IPR011257">
    <property type="entry name" value="DNA_glycosylase"/>
</dbReference>
<protein>
    <recommendedName>
        <fullName evidence="3">DNA-(apurinic or apyrimidinic site) lyase</fullName>
        <ecNumber evidence="3">4.2.99.18</ecNumber>
    </recommendedName>
</protein>
<dbReference type="GO" id="GO:0003684">
    <property type="term" value="F:damaged DNA binding"/>
    <property type="evidence" value="ECO:0007669"/>
    <property type="project" value="InterPro"/>
</dbReference>
<keyword evidence="8" id="KW-0539">Nucleus</keyword>
<dbReference type="SUPFAM" id="SSF55945">
    <property type="entry name" value="TATA-box binding protein-like"/>
    <property type="match status" value="1"/>
</dbReference>
<dbReference type="EC" id="4.2.99.18" evidence="3"/>
<dbReference type="SUPFAM" id="SSF48150">
    <property type="entry name" value="DNA-glycosylase"/>
    <property type="match status" value="1"/>
</dbReference>
<dbReference type="GO" id="GO:0005634">
    <property type="term" value="C:nucleus"/>
    <property type="evidence" value="ECO:0007669"/>
    <property type="project" value="UniProtKB-SubCell"/>
</dbReference>
<dbReference type="Gene3D" id="1.10.1670.10">
    <property type="entry name" value="Helix-hairpin-Helix base-excision DNA repair enzymes (C-terminal)"/>
    <property type="match status" value="1"/>
</dbReference>
<dbReference type="PANTHER" id="PTHR10242:SF2">
    <property type="entry name" value="N-GLYCOSYLASE_DNA LYASE"/>
    <property type="match status" value="1"/>
</dbReference>
<comment type="subcellular location">
    <subcellularLocation>
        <location evidence="1">Nucleus</location>
    </subcellularLocation>
</comment>
<evidence type="ECO:0000256" key="2">
    <source>
        <dbReference type="ARBA" id="ARBA00010679"/>
    </source>
</evidence>
<evidence type="ECO:0000256" key="3">
    <source>
        <dbReference type="ARBA" id="ARBA00012720"/>
    </source>
</evidence>
<evidence type="ECO:0000256" key="4">
    <source>
        <dbReference type="ARBA" id="ARBA00022763"/>
    </source>
</evidence>
<dbReference type="InterPro" id="IPR003265">
    <property type="entry name" value="HhH-GPD_domain"/>
</dbReference>
<proteinExistence type="inferred from homology"/>
<dbReference type="Gene3D" id="1.10.340.30">
    <property type="entry name" value="Hypothetical protein, domain 2"/>
    <property type="match status" value="1"/>
</dbReference>
<dbReference type="Pfam" id="PF07934">
    <property type="entry name" value="OGG_N"/>
    <property type="match status" value="1"/>
</dbReference>
<dbReference type="GO" id="GO:0006289">
    <property type="term" value="P:nucleotide-excision repair"/>
    <property type="evidence" value="ECO:0007669"/>
    <property type="project" value="InterPro"/>
</dbReference>
<keyword evidence="7" id="KW-0456">Lyase</keyword>
<evidence type="ECO:0000256" key="6">
    <source>
        <dbReference type="ARBA" id="ARBA00023204"/>
    </source>
</evidence>
<dbReference type="CDD" id="cd00056">
    <property type="entry name" value="ENDO3c"/>
    <property type="match status" value="1"/>
</dbReference>
<reference evidence="13" key="1">
    <citation type="submission" date="2021-01" db="EMBL/GenBank/DDBJ databases">
        <authorList>
            <person name="Corre E."/>
            <person name="Pelletier E."/>
            <person name="Niang G."/>
            <person name="Scheremetjew M."/>
            <person name="Finn R."/>
            <person name="Kale V."/>
            <person name="Holt S."/>
            <person name="Cochrane G."/>
            <person name="Meng A."/>
            <person name="Brown T."/>
            <person name="Cohen L."/>
        </authorList>
    </citation>
    <scope>NUCLEOTIDE SEQUENCE</scope>
    <source>
        <strain evidence="13">CCCM811</strain>
    </source>
</reference>
<evidence type="ECO:0000256" key="10">
    <source>
        <dbReference type="ARBA" id="ARBA00023295"/>
    </source>
</evidence>
<dbReference type="InterPro" id="IPR023170">
    <property type="entry name" value="HhH_base_excis_C"/>
</dbReference>
<dbReference type="GO" id="GO:0140078">
    <property type="term" value="F:class I DNA-(apurinic or apyrimidinic site) endonuclease activity"/>
    <property type="evidence" value="ECO:0007669"/>
    <property type="project" value="UniProtKB-EC"/>
</dbReference>
<dbReference type="Gene3D" id="3.30.310.40">
    <property type="match status" value="1"/>
</dbReference>
<feature type="domain" description="HhH-GPD" evidence="12">
    <location>
        <begin position="198"/>
        <end position="370"/>
    </location>
</feature>
<evidence type="ECO:0000256" key="1">
    <source>
        <dbReference type="ARBA" id="ARBA00004123"/>
    </source>
</evidence>
<evidence type="ECO:0000256" key="9">
    <source>
        <dbReference type="ARBA" id="ARBA00023268"/>
    </source>
</evidence>
<keyword evidence="6" id="KW-0234">DNA repair</keyword>
<evidence type="ECO:0000256" key="8">
    <source>
        <dbReference type="ARBA" id="ARBA00023242"/>
    </source>
</evidence>
<dbReference type="FunFam" id="1.10.1670.10:FF:000005">
    <property type="entry name" value="N-glycosylase/DNA lyase OGG1"/>
    <property type="match status" value="1"/>
</dbReference>
<keyword evidence="4" id="KW-0227">DNA damage</keyword>
<dbReference type="EMBL" id="HBIV01033964">
    <property type="protein sequence ID" value="CAE0672592.1"/>
    <property type="molecule type" value="Transcribed_RNA"/>
</dbReference>
<dbReference type="SMART" id="SM00478">
    <property type="entry name" value="ENDO3c"/>
    <property type="match status" value="1"/>
</dbReference>
<dbReference type="Pfam" id="PF00730">
    <property type="entry name" value="HhH-GPD"/>
    <property type="match status" value="1"/>
</dbReference>
<evidence type="ECO:0000256" key="5">
    <source>
        <dbReference type="ARBA" id="ARBA00022801"/>
    </source>
</evidence>
<sequence length="389" mass="43808">MVAWLLQLLAHRHPQAAKPRRTIRDLMVRPRKAAHPRFLGGARTLVTASAGGEECEGTPRAKGEEQWVSLDVASREFRPSLTLTTGQSFRWAERPGIPGEYAGVIGDKVVILKEMPNDTWYRIAASASPYSLGTLEEKDRDSDVMIRGYLNIDTQPTLGDLHERFSQGDERFRAVSPYFTGARILRQPPVECLFCFICSQNNNIGRITGMVNRLCENYGTYIGELDERQYYAFPTLKQMERVTEEDLRRLGFGFRAKYIVGSARAIGELGGEEVLLSLRSASRADAHAFLERLPGIGPKVASCVCLFALDKHDDIPVDTHVWQIANRDFHMNLKGKSLTKKIYAQIGDNFRDKFGAYAGWAHQVLFIADLREHSSRLPEHLQPKQSGTE</sequence>
<accession>A0A7S3Z5X4</accession>
<dbReference type="PANTHER" id="PTHR10242">
    <property type="entry name" value="8-OXOGUANINE DNA GLYCOSYLASE"/>
    <property type="match status" value="1"/>
</dbReference>